<feature type="region of interest" description="Disordered" evidence="1">
    <location>
        <begin position="83"/>
        <end position="108"/>
    </location>
</feature>
<reference evidence="2 3" key="1">
    <citation type="journal article" date="2019" name="G3 (Bethesda)">
        <title>Sequencing of a Wild Apple (Malus baccata) Genome Unravels the Differences Between Cultivated and Wild Apple Species Regarding Disease Resistance and Cold Tolerance.</title>
        <authorList>
            <person name="Chen X."/>
        </authorList>
    </citation>
    <scope>NUCLEOTIDE SEQUENCE [LARGE SCALE GENOMIC DNA]</scope>
    <source>
        <strain evidence="3">cv. Shandingzi</strain>
        <tissue evidence="2">Leaves</tissue>
    </source>
</reference>
<feature type="compositionally biased region" description="Basic residues" evidence="1">
    <location>
        <begin position="157"/>
        <end position="166"/>
    </location>
</feature>
<dbReference type="EMBL" id="VIEB01000073">
    <property type="protein sequence ID" value="TQE08296.1"/>
    <property type="molecule type" value="Genomic_DNA"/>
</dbReference>
<organism evidence="2 3">
    <name type="scientific">Malus baccata</name>
    <name type="common">Siberian crab apple</name>
    <name type="synonym">Pyrus baccata</name>
    <dbReference type="NCBI Taxonomy" id="106549"/>
    <lineage>
        <taxon>Eukaryota</taxon>
        <taxon>Viridiplantae</taxon>
        <taxon>Streptophyta</taxon>
        <taxon>Embryophyta</taxon>
        <taxon>Tracheophyta</taxon>
        <taxon>Spermatophyta</taxon>
        <taxon>Magnoliopsida</taxon>
        <taxon>eudicotyledons</taxon>
        <taxon>Gunneridae</taxon>
        <taxon>Pentapetalae</taxon>
        <taxon>rosids</taxon>
        <taxon>fabids</taxon>
        <taxon>Rosales</taxon>
        <taxon>Rosaceae</taxon>
        <taxon>Amygdaloideae</taxon>
        <taxon>Maleae</taxon>
        <taxon>Malus</taxon>
    </lineage>
</organism>
<gene>
    <name evidence="2" type="ORF">C1H46_006078</name>
</gene>
<keyword evidence="3" id="KW-1185">Reference proteome</keyword>
<feature type="compositionally biased region" description="Polar residues" evidence="1">
    <location>
        <begin position="83"/>
        <end position="92"/>
    </location>
</feature>
<name>A0A540NB72_MALBA</name>
<feature type="compositionally biased region" description="Basic and acidic residues" evidence="1">
    <location>
        <begin position="147"/>
        <end position="156"/>
    </location>
</feature>
<proteinExistence type="predicted"/>
<feature type="region of interest" description="Disordered" evidence="1">
    <location>
        <begin position="129"/>
        <end position="166"/>
    </location>
</feature>
<comment type="caution">
    <text evidence="2">The sequence shown here is derived from an EMBL/GenBank/DDBJ whole genome shotgun (WGS) entry which is preliminary data.</text>
</comment>
<feature type="compositionally biased region" description="Basic and acidic residues" evidence="1">
    <location>
        <begin position="93"/>
        <end position="104"/>
    </location>
</feature>
<evidence type="ECO:0000256" key="1">
    <source>
        <dbReference type="SAM" id="MobiDB-lite"/>
    </source>
</evidence>
<dbReference type="AlphaFoldDB" id="A0A540NB72"/>
<sequence length="166" mass="19766">MMKLWMNNWRSNLSIPKVRSSSSREAIVQAENLKLRRNEEARTTELDELKTQLQQIQATQQQMNQQQQMMMMMFMQGMQQPQTYLPSPLATQHSEREGGRRGESSRYLQQIQAAQQQMNQQQMMMMMFRQGMQQPQTYPHSPQASQHSERQGGRRKESSRKKMRRK</sequence>
<evidence type="ECO:0000313" key="2">
    <source>
        <dbReference type="EMBL" id="TQE08296.1"/>
    </source>
</evidence>
<dbReference type="Proteomes" id="UP000315295">
    <property type="component" value="Unassembled WGS sequence"/>
</dbReference>
<accession>A0A540NB72</accession>
<protein>
    <submittedName>
        <fullName evidence="2">Uncharacterized protein</fullName>
    </submittedName>
</protein>
<feature type="compositionally biased region" description="Polar residues" evidence="1">
    <location>
        <begin position="137"/>
        <end position="146"/>
    </location>
</feature>
<evidence type="ECO:0000313" key="3">
    <source>
        <dbReference type="Proteomes" id="UP000315295"/>
    </source>
</evidence>